<evidence type="ECO:0000256" key="8">
    <source>
        <dbReference type="ARBA" id="ARBA00038103"/>
    </source>
</evidence>
<evidence type="ECO:0000313" key="11">
    <source>
        <dbReference type="Proteomes" id="UP001595898"/>
    </source>
</evidence>
<dbReference type="Pfam" id="PF00459">
    <property type="entry name" value="Inositol_P"/>
    <property type="match status" value="1"/>
</dbReference>
<evidence type="ECO:0000256" key="7">
    <source>
        <dbReference type="ARBA" id="ARBA00023277"/>
    </source>
</evidence>
<keyword evidence="6 9" id="KW-0460">Magnesium</keyword>
<dbReference type="InterPro" id="IPR020550">
    <property type="entry name" value="Inositol_monophosphatase_CS"/>
</dbReference>
<feature type="binding site" evidence="9">
    <location>
        <position position="212"/>
    </location>
    <ligand>
        <name>Mg(2+)</name>
        <dbReference type="ChEBI" id="CHEBI:18420"/>
        <label>1</label>
        <note>catalytic</note>
    </ligand>
</feature>
<comment type="catalytic activity">
    <reaction evidence="1">
        <text>a myo-inositol phosphate + H2O = myo-inositol + phosphate</text>
        <dbReference type="Rhea" id="RHEA:24056"/>
        <dbReference type="ChEBI" id="CHEBI:15377"/>
        <dbReference type="ChEBI" id="CHEBI:17268"/>
        <dbReference type="ChEBI" id="CHEBI:43474"/>
        <dbReference type="ChEBI" id="CHEBI:84139"/>
        <dbReference type="EC" id="3.1.3.25"/>
    </reaction>
</comment>
<sequence>METSNRYLDIAIEAARQAGRYQREQFGITLEYDYKSSGDPISRIDHESERLILDRLTAAFPDHAILSEERGTIGSGENRWIVDPLDGTSNYVRGIPDFAVSIALEVDDRLHTGVIYRPMSDDLYAATLESDGVVSEESTAIGVSETNALENALVSVPYSSACTDRAAVWETHRALGSNVEGLRSSGSGALDLAYLAAGRTDAACGFEQSEWDRAAGLLLVEAAGGEIARVDGDFVASNRRLHGDVLDRTYGISP</sequence>
<dbReference type="PANTHER" id="PTHR20854:SF4">
    <property type="entry name" value="INOSITOL-1-MONOPHOSPHATASE-RELATED"/>
    <property type="match status" value="1"/>
</dbReference>
<dbReference type="AlphaFoldDB" id="A0ABD5PR71"/>
<feature type="binding site" evidence="9">
    <location>
        <position position="85"/>
    </location>
    <ligand>
        <name>Mg(2+)</name>
        <dbReference type="ChEBI" id="CHEBI:18420"/>
        <label>1</label>
        <note>catalytic</note>
    </ligand>
</feature>
<evidence type="ECO:0000256" key="9">
    <source>
        <dbReference type="PIRSR" id="PIRSR600760-2"/>
    </source>
</evidence>
<evidence type="ECO:0000256" key="2">
    <source>
        <dbReference type="ARBA" id="ARBA00001273"/>
    </source>
</evidence>
<dbReference type="PANTHER" id="PTHR20854">
    <property type="entry name" value="INOSITOL MONOPHOSPHATASE"/>
    <property type="match status" value="1"/>
</dbReference>
<proteinExistence type="inferred from homology"/>
<dbReference type="GO" id="GO:0046872">
    <property type="term" value="F:metal ion binding"/>
    <property type="evidence" value="ECO:0007669"/>
    <property type="project" value="UniProtKB-KW"/>
</dbReference>
<comment type="caution">
    <text evidence="10">The sequence shown here is derived from an EMBL/GenBank/DDBJ whole genome shotgun (WGS) entry which is preliminary data.</text>
</comment>
<comment type="catalytic activity">
    <reaction evidence="2">
        <text>beta-D-fructose 1,6-bisphosphate + H2O = beta-D-fructose 6-phosphate + phosphate</text>
        <dbReference type="Rhea" id="RHEA:11064"/>
        <dbReference type="ChEBI" id="CHEBI:15377"/>
        <dbReference type="ChEBI" id="CHEBI:32966"/>
        <dbReference type="ChEBI" id="CHEBI:43474"/>
        <dbReference type="ChEBI" id="CHEBI:57634"/>
        <dbReference type="EC" id="3.1.3.11"/>
    </reaction>
</comment>
<dbReference type="Proteomes" id="UP001595898">
    <property type="component" value="Unassembled WGS sequence"/>
</dbReference>
<dbReference type="CDD" id="cd01639">
    <property type="entry name" value="IMPase"/>
    <property type="match status" value="1"/>
</dbReference>
<evidence type="ECO:0000313" key="10">
    <source>
        <dbReference type="EMBL" id="MFC4542844.1"/>
    </source>
</evidence>
<dbReference type="GO" id="GO:0042132">
    <property type="term" value="F:fructose 1,6-bisphosphate 1-phosphatase activity"/>
    <property type="evidence" value="ECO:0007669"/>
    <property type="project" value="UniProtKB-EC"/>
</dbReference>
<dbReference type="FunFam" id="3.30.540.10:FF:000003">
    <property type="entry name" value="Inositol-1-monophosphatase"/>
    <property type="match status" value="1"/>
</dbReference>
<feature type="binding site" evidence="9">
    <location>
        <position position="68"/>
    </location>
    <ligand>
        <name>Mg(2+)</name>
        <dbReference type="ChEBI" id="CHEBI:18420"/>
        <label>1</label>
        <note>catalytic</note>
    </ligand>
</feature>
<name>A0ABD5PR71_9EURY</name>
<evidence type="ECO:0000256" key="5">
    <source>
        <dbReference type="ARBA" id="ARBA00022801"/>
    </source>
</evidence>
<dbReference type="GO" id="GO:0052834">
    <property type="term" value="F:inositol monophosphate phosphatase activity"/>
    <property type="evidence" value="ECO:0007669"/>
    <property type="project" value="UniProtKB-EC"/>
</dbReference>
<keyword evidence="4 9" id="KW-0479">Metal-binding</keyword>
<dbReference type="InterPro" id="IPR020583">
    <property type="entry name" value="Inositol_monoP_metal-BS"/>
</dbReference>
<dbReference type="Gene3D" id="3.30.540.10">
    <property type="entry name" value="Fructose-1,6-Bisphosphatase, subunit A, domain 1"/>
    <property type="match status" value="1"/>
</dbReference>
<comment type="cofactor">
    <cofactor evidence="3 9">
        <name>Mg(2+)</name>
        <dbReference type="ChEBI" id="CHEBI:18420"/>
    </cofactor>
</comment>
<evidence type="ECO:0000256" key="4">
    <source>
        <dbReference type="ARBA" id="ARBA00022723"/>
    </source>
</evidence>
<evidence type="ECO:0000256" key="3">
    <source>
        <dbReference type="ARBA" id="ARBA00001946"/>
    </source>
</evidence>
<evidence type="ECO:0000256" key="1">
    <source>
        <dbReference type="ARBA" id="ARBA00001033"/>
    </source>
</evidence>
<comment type="similarity">
    <text evidence="8">Belongs to the inositol monophosphatase superfamily. FBPase class 4 family.</text>
</comment>
<keyword evidence="5" id="KW-0378">Hydrolase</keyword>
<dbReference type="InterPro" id="IPR033942">
    <property type="entry name" value="IMPase"/>
</dbReference>
<feature type="binding site" evidence="9">
    <location>
        <position position="86"/>
    </location>
    <ligand>
        <name>Mg(2+)</name>
        <dbReference type="ChEBI" id="CHEBI:18420"/>
        <label>1</label>
        <note>catalytic</note>
    </ligand>
</feature>
<dbReference type="Gene3D" id="3.40.190.80">
    <property type="match status" value="1"/>
</dbReference>
<dbReference type="EMBL" id="JBHSFA010000007">
    <property type="protein sequence ID" value="MFC4542844.1"/>
    <property type="molecule type" value="Genomic_DNA"/>
</dbReference>
<feature type="binding site" evidence="9">
    <location>
        <position position="83"/>
    </location>
    <ligand>
        <name>Mg(2+)</name>
        <dbReference type="ChEBI" id="CHEBI:18420"/>
        <label>1</label>
        <note>catalytic</note>
    </ligand>
</feature>
<dbReference type="InterPro" id="IPR000760">
    <property type="entry name" value="Inositol_monophosphatase-like"/>
</dbReference>
<accession>A0ABD5PR71</accession>
<dbReference type="SUPFAM" id="SSF56655">
    <property type="entry name" value="Carbohydrate phosphatase"/>
    <property type="match status" value="1"/>
</dbReference>
<evidence type="ECO:0000256" key="6">
    <source>
        <dbReference type="ARBA" id="ARBA00022842"/>
    </source>
</evidence>
<protein>
    <submittedName>
        <fullName evidence="10">Inositol monophosphatase family protein</fullName>
    </submittedName>
</protein>
<dbReference type="PROSITE" id="PS00629">
    <property type="entry name" value="IMP_1"/>
    <property type="match status" value="1"/>
</dbReference>
<keyword evidence="7" id="KW-0119">Carbohydrate metabolism</keyword>
<dbReference type="PROSITE" id="PS00630">
    <property type="entry name" value="IMP_2"/>
    <property type="match status" value="1"/>
</dbReference>
<dbReference type="PRINTS" id="PR00377">
    <property type="entry name" value="IMPHPHTASES"/>
</dbReference>
<dbReference type="RefSeq" id="WP_250140468.1">
    <property type="nucleotide sequence ID" value="NZ_JALIQP010000002.1"/>
</dbReference>
<keyword evidence="11" id="KW-1185">Reference proteome</keyword>
<gene>
    <name evidence="10" type="ORF">ACFO5R_13020</name>
</gene>
<reference evidence="10 11" key="1">
    <citation type="journal article" date="2019" name="Int. J. Syst. Evol. Microbiol.">
        <title>The Global Catalogue of Microorganisms (GCM) 10K type strain sequencing project: providing services to taxonomists for standard genome sequencing and annotation.</title>
        <authorList>
            <consortium name="The Broad Institute Genomics Platform"/>
            <consortium name="The Broad Institute Genome Sequencing Center for Infectious Disease"/>
            <person name="Wu L."/>
            <person name="Ma J."/>
        </authorList>
    </citation>
    <scope>NUCLEOTIDE SEQUENCE [LARGE SCALE GENOMIC DNA]</scope>
    <source>
        <strain evidence="10 11">WLHS5</strain>
    </source>
</reference>
<organism evidence="10 11">
    <name type="scientific">Halosolutus amylolyticus</name>
    <dbReference type="NCBI Taxonomy" id="2932267"/>
    <lineage>
        <taxon>Archaea</taxon>
        <taxon>Methanobacteriati</taxon>
        <taxon>Methanobacteriota</taxon>
        <taxon>Stenosarchaea group</taxon>
        <taxon>Halobacteria</taxon>
        <taxon>Halobacteriales</taxon>
        <taxon>Natrialbaceae</taxon>
        <taxon>Halosolutus</taxon>
    </lineage>
</organism>